<dbReference type="EMBL" id="CAJOBP010000108">
    <property type="protein sequence ID" value="CAF4123846.1"/>
    <property type="molecule type" value="Genomic_DNA"/>
</dbReference>
<feature type="binding site" evidence="1">
    <location>
        <position position="345"/>
    </location>
    <ligand>
        <name>Mg(2+)</name>
        <dbReference type="ChEBI" id="CHEBI:18420"/>
        <label>1</label>
    </ligand>
</feature>
<evidence type="ECO:0000256" key="1">
    <source>
        <dbReference type="PIRSR" id="PIRSR605502-1"/>
    </source>
</evidence>
<dbReference type="PANTHER" id="PTHR16222:SF12">
    <property type="entry name" value="ADP-RIBOSYLGLYCOHYDROLASE-RELATED"/>
    <property type="match status" value="1"/>
</dbReference>
<dbReference type="Pfam" id="PF03747">
    <property type="entry name" value="ADP_ribosyl_GH"/>
    <property type="match status" value="1"/>
</dbReference>
<sequence length="399" mass="44956">MGCGQSRISPVINPVAGSEKDLRWLYPKYHDDNQQTIFRPHELEPFLRNPPSTIDTKLLNSIRGSIFGLALGDALGAHVEFRPHQYMLEHPVEELEQGGTWGLKKGQFTDDTSMALCLAISLITEGEFNPYNQLVFYKYWYRKGYMSSTGQCFDIGSATRQSLNEFEYRQRHFAKKNDIPVETLDFQTDTEILHNFDVYCGKIDAAGNGGLMRLAPVPLFFHQDPKKAVEYSGLSTKTTHGDPKASDACRFYGALIVAAVQGASKAHLLDSNFYKIHKDWFGDEPLHEDVREIAEGSYKHKDGYKAGIRGKGFVLNSLEAALWAFWSDEDSFEKGALAAVNLGDDTDTTAAIYGQLAGACYGYKKLPIRWVQHVYAAKFITCLCKWIAYLGIIWSEREQ</sequence>
<comment type="cofactor">
    <cofactor evidence="1">
        <name>Mg(2+)</name>
        <dbReference type="ChEBI" id="CHEBI:18420"/>
    </cofactor>
    <text evidence="1">Binds 2 magnesium ions per subunit.</text>
</comment>
<dbReference type="OrthoDB" id="410104at2759"/>
<feature type="binding site" evidence="1">
    <location>
        <position position="347"/>
    </location>
    <ligand>
        <name>Mg(2+)</name>
        <dbReference type="ChEBI" id="CHEBI:18420"/>
        <label>1</label>
    </ligand>
</feature>
<feature type="binding site" evidence="1">
    <location>
        <position position="109"/>
    </location>
    <ligand>
        <name>Mg(2+)</name>
        <dbReference type="ChEBI" id="CHEBI:18420"/>
        <label>1</label>
    </ligand>
</feature>
<dbReference type="GO" id="GO:0046872">
    <property type="term" value="F:metal ion binding"/>
    <property type="evidence" value="ECO:0007669"/>
    <property type="project" value="UniProtKB-KW"/>
</dbReference>
<dbReference type="EMBL" id="CAJNXB010000987">
    <property type="protein sequence ID" value="CAF3119889.1"/>
    <property type="molecule type" value="Genomic_DNA"/>
</dbReference>
<evidence type="ECO:0000313" key="5">
    <source>
        <dbReference type="Proteomes" id="UP000663873"/>
    </source>
</evidence>
<feature type="binding site" evidence="1">
    <location>
        <position position="348"/>
    </location>
    <ligand>
        <name>Mg(2+)</name>
        <dbReference type="ChEBI" id="CHEBI:18420"/>
        <label>1</label>
    </ligand>
</feature>
<keyword evidence="1" id="KW-0479">Metal-binding</keyword>
<dbReference type="Proteomes" id="UP000663825">
    <property type="component" value="Unassembled WGS sequence"/>
</dbReference>
<feature type="binding site" evidence="1">
    <location>
        <position position="110"/>
    </location>
    <ligand>
        <name>Mg(2+)</name>
        <dbReference type="ChEBI" id="CHEBI:18420"/>
        <label>1</label>
    </ligand>
</feature>
<keyword evidence="5" id="KW-1185">Reference proteome</keyword>
<dbReference type="Proteomes" id="UP000663873">
    <property type="component" value="Unassembled WGS sequence"/>
</dbReference>
<name>A0A817NRC2_9BILA</name>
<accession>A0A817NRC2</accession>
<dbReference type="InterPro" id="IPR005502">
    <property type="entry name" value="Ribosyl_crysJ1"/>
</dbReference>
<evidence type="ECO:0000313" key="4">
    <source>
        <dbReference type="Proteomes" id="UP000663825"/>
    </source>
</evidence>
<reference evidence="2" key="1">
    <citation type="submission" date="2021-02" db="EMBL/GenBank/DDBJ databases">
        <authorList>
            <person name="Nowell W R."/>
        </authorList>
    </citation>
    <scope>NUCLEOTIDE SEQUENCE</scope>
</reference>
<dbReference type="PANTHER" id="PTHR16222">
    <property type="entry name" value="ADP-RIBOSYLGLYCOHYDROLASE"/>
    <property type="match status" value="1"/>
</dbReference>
<dbReference type="InterPro" id="IPR050792">
    <property type="entry name" value="ADP-ribosylglycohydrolase"/>
</dbReference>
<evidence type="ECO:0008006" key="6">
    <source>
        <dbReference type="Google" id="ProtNLM"/>
    </source>
</evidence>
<dbReference type="InterPro" id="IPR036705">
    <property type="entry name" value="Ribosyl_crysJ1_sf"/>
</dbReference>
<evidence type="ECO:0000313" key="3">
    <source>
        <dbReference type="EMBL" id="CAF4123846.1"/>
    </source>
</evidence>
<proteinExistence type="predicted"/>
<evidence type="ECO:0000313" key="2">
    <source>
        <dbReference type="EMBL" id="CAF3119889.1"/>
    </source>
</evidence>
<keyword evidence="1" id="KW-0460">Magnesium</keyword>
<dbReference type="Gene3D" id="1.10.4080.10">
    <property type="entry name" value="ADP-ribosylation/Crystallin J1"/>
    <property type="match status" value="1"/>
</dbReference>
<protein>
    <recommendedName>
        <fullName evidence="6">ADP-ribosylglycohydrolase</fullName>
    </recommendedName>
</protein>
<dbReference type="AlphaFoldDB" id="A0A817NRC2"/>
<organism evidence="2 4">
    <name type="scientific">Rotaria socialis</name>
    <dbReference type="NCBI Taxonomy" id="392032"/>
    <lineage>
        <taxon>Eukaryota</taxon>
        <taxon>Metazoa</taxon>
        <taxon>Spiralia</taxon>
        <taxon>Gnathifera</taxon>
        <taxon>Rotifera</taxon>
        <taxon>Eurotatoria</taxon>
        <taxon>Bdelloidea</taxon>
        <taxon>Philodinida</taxon>
        <taxon>Philodinidae</taxon>
        <taxon>Rotaria</taxon>
    </lineage>
</organism>
<feature type="binding site" evidence="1">
    <location>
        <position position="111"/>
    </location>
    <ligand>
        <name>Mg(2+)</name>
        <dbReference type="ChEBI" id="CHEBI:18420"/>
        <label>1</label>
    </ligand>
</feature>
<gene>
    <name evidence="2" type="ORF">TIS948_LOCUS7934</name>
    <name evidence="3" type="ORF">UJA718_LOCUS1737</name>
</gene>
<comment type="caution">
    <text evidence="2">The sequence shown here is derived from an EMBL/GenBank/DDBJ whole genome shotgun (WGS) entry which is preliminary data.</text>
</comment>
<dbReference type="SUPFAM" id="SSF101478">
    <property type="entry name" value="ADP-ribosylglycohydrolase"/>
    <property type="match status" value="1"/>
</dbReference>